<dbReference type="InterPro" id="IPR036047">
    <property type="entry name" value="F-box-like_dom_sf"/>
</dbReference>
<dbReference type="GeneID" id="16607539"/>
<dbReference type="PROSITE" id="PS50181">
    <property type="entry name" value="FBOX"/>
    <property type="match status" value="1"/>
</dbReference>
<evidence type="ECO:0000313" key="2">
    <source>
        <dbReference type="EMBL" id="AGO85752.1"/>
    </source>
</evidence>
<dbReference type="Gene3D" id="1.20.1280.50">
    <property type="match status" value="1"/>
</dbReference>
<sequence length="364" mass="41444">MTEATIGDLPPEVHAHILQLCVPRDAEALGATCHMMRAVARDPHLWRYLFERDFGHIYPMRTGHTRWPANGALRDPWVDAVCRAWGVKTPSVYLPPVGESWVPQPFMHMQSAGKDARWLYIFHATGGHKSDAPATLVARALGDHYWVSFDPRRTLWIEQADCRAFHWRIFAHKRLFQCSNTLEHASTTRLVINRSDGSTTWESGGASITTLHFRIEGPFPQTLRQACVRQGRLNIDGTLSRVRDEYSDGSVTDKIVAARGDYSAVTRYSNGDCVYYRLESHTITQIDKFVCSEDCPVAEFAGRSLCPAEWRWSTAFLAHDDHDEVYFWPRGDSDDALAFCDYVRRGLIGWHPRLREVALARIDA</sequence>
<reference evidence="2 3" key="1">
    <citation type="journal article" date="2013" name="Science">
        <title>Pandoraviruses: amoeba viruses with genomes up to 2.5 Mb reaching that of parasitic eukaryotes.</title>
        <authorList>
            <person name="Philippe N."/>
            <person name="Legendre M."/>
            <person name="Doutre G."/>
            <person name="Coute Y."/>
            <person name="Poirot O."/>
            <person name="Lescot M."/>
            <person name="Arslan D."/>
            <person name="Seltzer V."/>
            <person name="Bertaux L."/>
            <person name="Bruley C."/>
            <person name="Garin J."/>
            <person name="Claverie J.M."/>
            <person name="Abergel C."/>
        </authorList>
    </citation>
    <scope>NUCLEOTIDE SEQUENCE [LARGE SCALE GENOMIC DNA]</scope>
</reference>
<evidence type="ECO:0000259" key="1">
    <source>
        <dbReference type="PROSITE" id="PS50181"/>
    </source>
</evidence>
<proteinExistence type="predicted"/>
<gene>
    <name evidence="2" type="ORF">psal_cds_1356</name>
</gene>
<evidence type="ECO:0000313" key="3">
    <source>
        <dbReference type="Proteomes" id="UP000204584"/>
    </source>
</evidence>
<dbReference type="KEGG" id="vg:16607539"/>
<dbReference type="EMBL" id="KC977571">
    <property type="protein sequence ID" value="AGO85752.1"/>
    <property type="molecule type" value="Genomic_DNA"/>
</dbReference>
<accession>S4W4U5</accession>
<dbReference type="Proteomes" id="UP000204584">
    <property type="component" value="Segment"/>
</dbReference>
<name>S4W4U5_9VIRU</name>
<protein>
    <submittedName>
        <fullName evidence="2">F-box domain containing protein</fullName>
    </submittedName>
</protein>
<keyword evidence="3" id="KW-1185">Reference proteome</keyword>
<feature type="domain" description="F-box" evidence="1">
    <location>
        <begin position="3"/>
        <end position="49"/>
    </location>
</feature>
<dbReference type="RefSeq" id="YP_008438831.1">
    <property type="nucleotide sequence ID" value="NC_022098.1"/>
</dbReference>
<dbReference type="SUPFAM" id="SSF81383">
    <property type="entry name" value="F-box domain"/>
    <property type="match status" value="1"/>
</dbReference>
<dbReference type="InterPro" id="IPR001810">
    <property type="entry name" value="F-box_dom"/>
</dbReference>
<organism evidence="2 3">
    <name type="scientific">Pandoravirus salinus</name>
    <dbReference type="NCBI Taxonomy" id="1349410"/>
    <lineage>
        <taxon>Viruses</taxon>
        <taxon>Pandoravirus</taxon>
    </lineage>
</organism>
<dbReference type="Pfam" id="PF12937">
    <property type="entry name" value="F-box-like"/>
    <property type="match status" value="1"/>
</dbReference>